<dbReference type="InterPro" id="IPR036028">
    <property type="entry name" value="SH3-like_dom_sf"/>
</dbReference>
<evidence type="ECO:0000313" key="1">
    <source>
        <dbReference type="EMBL" id="EAX86888.1"/>
    </source>
</evidence>
<dbReference type="EMBL" id="DS114552">
    <property type="protein sequence ID" value="EAX86888.1"/>
    <property type="molecule type" value="Genomic_DNA"/>
</dbReference>
<dbReference type="InterPro" id="IPR027267">
    <property type="entry name" value="AH/BAR_dom_sf"/>
</dbReference>
<accession>A2G7I4</accession>
<organism evidence="1 2">
    <name type="scientific">Trichomonas vaginalis (strain ATCC PRA-98 / G3)</name>
    <dbReference type="NCBI Taxonomy" id="412133"/>
    <lineage>
        <taxon>Eukaryota</taxon>
        <taxon>Metamonada</taxon>
        <taxon>Parabasalia</taxon>
        <taxon>Trichomonadida</taxon>
        <taxon>Trichomonadidae</taxon>
        <taxon>Trichomonas</taxon>
    </lineage>
</organism>
<dbReference type="AlphaFoldDB" id="A2G7I4"/>
<reference evidence="1" key="1">
    <citation type="submission" date="2006-10" db="EMBL/GenBank/DDBJ databases">
        <authorList>
            <person name="Amadeo P."/>
            <person name="Zhao Q."/>
            <person name="Wortman J."/>
            <person name="Fraser-Liggett C."/>
            <person name="Carlton J."/>
        </authorList>
    </citation>
    <scope>NUCLEOTIDE SEQUENCE</scope>
    <source>
        <strain evidence="1">G3</strain>
    </source>
</reference>
<reference evidence="1" key="2">
    <citation type="journal article" date="2007" name="Science">
        <title>Draft genome sequence of the sexually transmitted pathogen Trichomonas vaginalis.</title>
        <authorList>
            <person name="Carlton J.M."/>
            <person name="Hirt R.P."/>
            <person name="Silva J.C."/>
            <person name="Delcher A.L."/>
            <person name="Schatz M."/>
            <person name="Zhao Q."/>
            <person name="Wortman J.R."/>
            <person name="Bidwell S.L."/>
            <person name="Alsmark U.C.M."/>
            <person name="Besteiro S."/>
            <person name="Sicheritz-Ponten T."/>
            <person name="Noel C.J."/>
            <person name="Dacks J.B."/>
            <person name="Foster P.G."/>
            <person name="Simillion C."/>
            <person name="Van de Peer Y."/>
            <person name="Miranda-Saavedra D."/>
            <person name="Barton G.J."/>
            <person name="Westrop G.D."/>
            <person name="Mueller S."/>
            <person name="Dessi D."/>
            <person name="Fiori P.L."/>
            <person name="Ren Q."/>
            <person name="Paulsen I."/>
            <person name="Zhang H."/>
            <person name="Bastida-Corcuera F.D."/>
            <person name="Simoes-Barbosa A."/>
            <person name="Brown M.T."/>
            <person name="Hayes R.D."/>
            <person name="Mukherjee M."/>
            <person name="Okumura C.Y."/>
            <person name="Schneider R."/>
            <person name="Smith A.J."/>
            <person name="Vanacova S."/>
            <person name="Villalvazo M."/>
            <person name="Haas B.J."/>
            <person name="Pertea M."/>
            <person name="Feldblyum T.V."/>
            <person name="Utterback T.R."/>
            <person name="Shu C.L."/>
            <person name="Osoegawa K."/>
            <person name="de Jong P.J."/>
            <person name="Hrdy I."/>
            <person name="Horvathova L."/>
            <person name="Zubacova Z."/>
            <person name="Dolezal P."/>
            <person name="Malik S.B."/>
            <person name="Logsdon J.M. Jr."/>
            <person name="Henze K."/>
            <person name="Gupta A."/>
            <person name="Wang C.C."/>
            <person name="Dunne R.L."/>
            <person name="Upcroft J.A."/>
            <person name="Upcroft P."/>
            <person name="White O."/>
            <person name="Salzberg S.L."/>
            <person name="Tang P."/>
            <person name="Chiu C.-H."/>
            <person name="Lee Y.-S."/>
            <person name="Embley T.M."/>
            <person name="Coombs G.H."/>
            <person name="Mottram J.C."/>
            <person name="Tachezy J."/>
            <person name="Fraser-Liggett C.M."/>
            <person name="Johnson P.J."/>
        </authorList>
    </citation>
    <scope>NUCLEOTIDE SEQUENCE [LARGE SCALE GENOMIC DNA]</scope>
    <source>
        <strain evidence="1">G3</strain>
    </source>
</reference>
<protein>
    <submittedName>
        <fullName evidence="1">SH3 domain containing protein</fullName>
    </submittedName>
</protein>
<dbReference type="Gene3D" id="1.20.1270.60">
    <property type="entry name" value="Arfaptin homology (AH) domain/BAR domain"/>
    <property type="match status" value="1"/>
</dbReference>
<dbReference type="InParanoid" id="A2G7I4"/>
<sequence>MSETFTSYKELPEILDQAVQKDSQIVSTLQQYIIEYAGDFEAMKTKIANLAFDPLVFHDKDKPADSHEFHSEIFKRFPKISVKFLLQVNSYEHATNKLKKFANKQLESMHAHYSNRISTIKHNIVEELTKYNRAKKANKEARTKFIDAGNALKDAEAKGVKDLSKLIEDFKQARFNAIKVNNESIQIAESITQNIESILSQIEEHEIWRTEEVKSILLDFASTLTNIGNYFVTSSSDVEFIVQELPLESDSSIIAQFEKFRPAQTDDCFQPWNVHPLASKFLTKDQLFKKEVESGNVQLFSVTEDYTGISGHLNAYKGEIVCGMKEQDEEFYLCKNINDSVGLLPKSILTPFE</sequence>
<gene>
    <name evidence="1" type="ORF">TVAG_087840</name>
</gene>
<name>A2G7I4_TRIV3</name>
<dbReference type="SUPFAM" id="SSF50044">
    <property type="entry name" value="SH3-domain"/>
    <property type="match status" value="1"/>
</dbReference>
<dbReference type="KEGG" id="tva:4744533"/>
<dbReference type="SMR" id="A2G7I4"/>
<dbReference type="RefSeq" id="XP_001299818.1">
    <property type="nucleotide sequence ID" value="XM_001299817.1"/>
</dbReference>
<keyword evidence="2" id="KW-1185">Reference proteome</keyword>
<dbReference type="OrthoDB" id="10534896at2759"/>
<dbReference type="VEuPathDB" id="TrichDB:TVAG_087840"/>
<proteinExistence type="predicted"/>
<dbReference type="VEuPathDB" id="TrichDB:TVAGG3_0416610"/>
<evidence type="ECO:0000313" key="2">
    <source>
        <dbReference type="Proteomes" id="UP000001542"/>
    </source>
</evidence>
<dbReference type="Proteomes" id="UP000001542">
    <property type="component" value="Unassembled WGS sequence"/>
</dbReference>